<dbReference type="AlphaFoldDB" id="A0A1W1ZY92"/>
<dbReference type="RefSeq" id="WP_084409016.1">
    <property type="nucleotide sequence ID" value="NZ_FWXR01000003.1"/>
</dbReference>
<sequence>MADANERSGEDALSRLTYVKDMLPQLRALACGSEPSFLAYLFDMTRAELEAEIRRASGEEESGRRKTG</sequence>
<protein>
    <submittedName>
        <fullName evidence="1">Uncharacterized protein</fullName>
    </submittedName>
</protein>
<dbReference type="Proteomes" id="UP000192656">
    <property type="component" value="Unassembled WGS sequence"/>
</dbReference>
<gene>
    <name evidence="1" type="ORF">SAMN06297251_103195</name>
</gene>
<proteinExistence type="predicted"/>
<reference evidence="1 2" key="1">
    <citation type="submission" date="2017-04" db="EMBL/GenBank/DDBJ databases">
        <authorList>
            <person name="Afonso C.L."/>
            <person name="Miller P.J."/>
            <person name="Scott M.A."/>
            <person name="Spackman E."/>
            <person name="Goraichik I."/>
            <person name="Dimitrov K.M."/>
            <person name="Suarez D.L."/>
            <person name="Swayne D.E."/>
        </authorList>
    </citation>
    <scope>NUCLEOTIDE SEQUENCE [LARGE SCALE GENOMIC DNA]</scope>
    <source>
        <strain evidence="1 2">CGMCC 1.10972</strain>
    </source>
</reference>
<dbReference type="STRING" id="937218.SAMN06297251_103195"/>
<evidence type="ECO:0000313" key="2">
    <source>
        <dbReference type="Proteomes" id="UP000192656"/>
    </source>
</evidence>
<name>A0A1W1ZY92_9HYPH</name>
<keyword evidence="2" id="KW-1185">Reference proteome</keyword>
<organism evidence="1 2">
    <name type="scientific">Fulvimarina manganoxydans</name>
    <dbReference type="NCBI Taxonomy" id="937218"/>
    <lineage>
        <taxon>Bacteria</taxon>
        <taxon>Pseudomonadati</taxon>
        <taxon>Pseudomonadota</taxon>
        <taxon>Alphaproteobacteria</taxon>
        <taxon>Hyphomicrobiales</taxon>
        <taxon>Aurantimonadaceae</taxon>
        <taxon>Fulvimarina</taxon>
    </lineage>
</organism>
<accession>A0A1W1ZY92</accession>
<dbReference type="OrthoDB" id="7917207at2"/>
<dbReference type="EMBL" id="FWXR01000003">
    <property type="protein sequence ID" value="SMC53111.1"/>
    <property type="molecule type" value="Genomic_DNA"/>
</dbReference>
<evidence type="ECO:0000313" key="1">
    <source>
        <dbReference type="EMBL" id="SMC53111.1"/>
    </source>
</evidence>